<dbReference type="SMART" id="SM00684">
    <property type="entry name" value="DM15"/>
    <property type="match status" value="2"/>
</dbReference>
<dbReference type="PANTHER" id="PTHR22792">
    <property type="entry name" value="LUPUS LA PROTEIN-RELATED"/>
    <property type="match status" value="1"/>
</dbReference>
<feature type="compositionally biased region" description="Low complexity" evidence="3">
    <location>
        <begin position="80"/>
        <end position="94"/>
    </location>
</feature>
<name>A0AA40DGM4_9PEZI</name>
<comment type="caution">
    <text evidence="5">The sequence shown here is derived from an EMBL/GenBank/DDBJ whole genome shotgun (WGS) entry which is preliminary data.</text>
</comment>
<dbReference type="Gene3D" id="1.10.10.10">
    <property type="entry name" value="Winged helix-like DNA-binding domain superfamily/Winged helix DNA-binding domain"/>
    <property type="match status" value="1"/>
</dbReference>
<dbReference type="SUPFAM" id="SSF46785">
    <property type="entry name" value="Winged helix' DNA-binding domain"/>
    <property type="match status" value="1"/>
</dbReference>
<dbReference type="SMART" id="SM00715">
    <property type="entry name" value="LA"/>
    <property type="match status" value="1"/>
</dbReference>
<dbReference type="Pfam" id="PF21071">
    <property type="entry name" value="LARP1_HEAT"/>
    <property type="match status" value="1"/>
</dbReference>
<dbReference type="AlphaFoldDB" id="A0AA40DGM4"/>
<feature type="compositionally biased region" description="Polar residues" evidence="3">
    <location>
        <begin position="42"/>
        <end position="74"/>
    </location>
</feature>
<feature type="compositionally biased region" description="Basic and acidic residues" evidence="3">
    <location>
        <begin position="277"/>
        <end position="309"/>
    </location>
</feature>
<gene>
    <name evidence="5" type="ORF">QBC41DRAFT_6845</name>
</gene>
<feature type="compositionally biased region" description="Polar residues" evidence="3">
    <location>
        <begin position="185"/>
        <end position="202"/>
    </location>
</feature>
<dbReference type="EMBL" id="JAULSY010000010">
    <property type="protein sequence ID" value="KAK0672839.1"/>
    <property type="molecule type" value="Genomic_DNA"/>
</dbReference>
<dbReference type="GO" id="GO:0000339">
    <property type="term" value="F:RNA cap binding"/>
    <property type="evidence" value="ECO:0007669"/>
    <property type="project" value="InterPro"/>
</dbReference>
<feature type="domain" description="HTH La-type RNA-binding" evidence="4">
    <location>
        <begin position="615"/>
        <end position="707"/>
    </location>
</feature>
<organism evidence="5 6">
    <name type="scientific">Cercophora samala</name>
    <dbReference type="NCBI Taxonomy" id="330535"/>
    <lineage>
        <taxon>Eukaryota</taxon>
        <taxon>Fungi</taxon>
        <taxon>Dikarya</taxon>
        <taxon>Ascomycota</taxon>
        <taxon>Pezizomycotina</taxon>
        <taxon>Sordariomycetes</taxon>
        <taxon>Sordariomycetidae</taxon>
        <taxon>Sordariales</taxon>
        <taxon>Lasiosphaeriaceae</taxon>
        <taxon>Cercophora</taxon>
    </lineage>
</organism>
<evidence type="ECO:0000259" key="4">
    <source>
        <dbReference type="PROSITE" id="PS50961"/>
    </source>
</evidence>
<feature type="compositionally biased region" description="Basic and acidic residues" evidence="3">
    <location>
        <begin position="143"/>
        <end position="161"/>
    </location>
</feature>
<dbReference type="PANTHER" id="PTHR22792:SF132">
    <property type="entry name" value="LA-RELATED PROTEIN 1"/>
    <property type="match status" value="1"/>
</dbReference>
<dbReference type="Proteomes" id="UP001174997">
    <property type="component" value="Unassembled WGS sequence"/>
</dbReference>
<feature type="compositionally biased region" description="Polar residues" evidence="3">
    <location>
        <begin position="405"/>
        <end position="417"/>
    </location>
</feature>
<keyword evidence="6" id="KW-1185">Reference proteome</keyword>
<evidence type="ECO:0000256" key="3">
    <source>
        <dbReference type="SAM" id="MobiDB-lite"/>
    </source>
</evidence>
<accession>A0AA40DGM4</accession>
<feature type="compositionally biased region" description="Low complexity" evidence="3">
    <location>
        <begin position="337"/>
        <end position="356"/>
    </location>
</feature>
<feature type="compositionally biased region" description="Basic and acidic residues" evidence="3">
    <location>
        <begin position="497"/>
        <end position="507"/>
    </location>
</feature>
<dbReference type="InterPro" id="IPR006630">
    <property type="entry name" value="La_HTH"/>
</dbReference>
<dbReference type="InterPro" id="IPR045180">
    <property type="entry name" value="La_dom_prot"/>
</dbReference>
<protein>
    <recommendedName>
        <fullName evidence="4">HTH La-type RNA-binding domain-containing protein</fullName>
    </recommendedName>
</protein>
<evidence type="ECO:0000313" key="5">
    <source>
        <dbReference type="EMBL" id="KAK0672839.1"/>
    </source>
</evidence>
<dbReference type="CDD" id="cd07323">
    <property type="entry name" value="LAM"/>
    <property type="match status" value="1"/>
</dbReference>
<dbReference type="Pfam" id="PF05383">
    <property type="entry name" value="La"/>
    <property type="match status" value="1"/>
</dbReference>
<dbReference type="GO" id="GO:0005737">
    <property type="term" value="C:cytoplasm"/>
    <property type="evidence" value="ECO:0007669"/>
    <property type="project" value="UniProtKB-ARBA"/>
</dbReference>
<feature type="compositionally biased region" description="Polar residues" evidence="3">
    <location>
        <begin position="16"/>
        <end position="35"/>
    </location>
</feature>
<evidence type="ECO:0000313" key="6">
    <source>
        <dbReference type="Proteomes" id="UP001174997"/>
    </source>
</evidence>
<evidence type="ECO:0000256" key="1">
    <source>
        <dbReference type="ARBA" id="ARBA00022884"/>
    </source>
</evidence>
<dbReference type="InterPro" id="IPR006607">
    <property type="entry name" value="DM15"/>
</dbReference>
<keyword evidence="1 2" id="KW-0694">RNA-binding</keyword>
<proteinExistence type="predicted"/>
<feature type="compositionally biased region" description="Polar residues" evidence="3">
    <location>
        <begin position="526"/>
        <end position="540"/>
    </location>
</feature>
<sequence length="981" mass="106477">MSSATFSYAQAARGQAPTQLSTQVASSPAPSTVDSNVKDDVSTGNSSVTAPSVTSNIALDAEQSIQQDSESGTVKANPDTASQTTTASTVVPTAEQEGKKDQGNAIVNPQQQSDVRSSRPASRTSRRNDNGENRKGRKGKKARGQDKDAEQQEEAVDKQAEKPPLTEAAIPSVNPWLKRAEGLQPKTQAASTVDAAETNTSEPAEAQPVMNGVNGDKAAHKKQPDSRAAEQPPRRNAPRGGRANDKEDKNSAVLPSVADATAWPEPKATAAAIKEQQPVRRPVEKTESSAKEGQDESGPKKKESWRKLEINPTVVFQTPLPPRGSKPRGGPRGGRESGSMRGNLNGSSTSPTTSGPAAEKAVPAGGVSGPRYAARPREGSLPARSAVQNQTTAPAKRGSVDAGAQDQQKPAASTNSDQPREKTQSVSSLCISLYFARPGADPPLQSSRRYTKDIRTENGQLNAEGGSAPVRPFPQERVNGFHSKDGAQGNANGHHYPVRENRSERGRGGYRSRGGHNGVGAHANGSTGFQVNGHYPTQNGFHGHSHSRQGHSAQSPPPFSSQFPPSFPNQGRGRGKWNGSNQQSPRTNNMNTGYPPKSANAVSDFQPQVYQPLTYGYGYGFEPMIKHQIDFYFSIDNLCKDTFLRKKMDGQGFVPLETIANFPRVQRMTTDRNVLRYACLHLENAEYVVGDDGIERLRTTHARRADFILPEAEREPDSRHGGPVNYQVQTPRDPYTNFGVMAPPMMGYSQYPDGHMYQHGFIPGAHDEFAVNGNGAVNGYHFPQDSQLSAGVPAFAPPEEPVSLESMTKFSDSHVENLVIVLGAKDSEEAVATVAGYVSNGSAQEESEPVVVWIQETQPEKHERQPYQDVRKAALERRQAAQAGEVPEEMQNLYRFWSQFLLGNFNARVYEEFRNLAFEDASSSVPATAGLKTLLNFYDKLLLDTSIPKPWPSDRAFPLVFTEHLQEAKELDQKTQPHVAI</sequence>
<feature type="compositionally biased region" description="Polar residues" evidence="3">
    <location>
        <begin position="105"/>
        <end position="115"/>
    </location>
</feature>
<feature type="region of interest" description="Disordered" evidence="3">
    <location>
        <begin position="1"/>
        <end position="596"/>
    </location>
</feature>
<dbReference type="InterPro" id="IPR036390">
    <property type="entry name" value="WH_DNA-bd_sf"/>
</dbReference>
<feature type="compositionally biased region" description="Polar residues" evidence="3">
    <location>
        <begin position="578"/>
        <end position="592"/>
    </location>
</feature>
<dbReference type="PROSITE" id="PS50961">
    <property type="entry name" value="HTH_LA"/>
    <property type="match status" value="1"/>
</dbReference>
<dbReference type="GO" id="GO:0048255">
    <property type="term" value="P:mRNA stabilization"/>
    <property type="evidence" value="ECO:0007669"/>
    <property type="project" value="InterPro"/>
</dbReference>
<evidence type="ECO:0000256" key="2">
    <source>
        <dbReference type="PROSITE-ProRule" id="PRU00332"/>
    </source>
</evidence>
<dbReference type="InterPro" id="IPR036388">
    <property type="entry name" value="WH-like_DNA-bd_sf"/>
</dbReference>
<reference evidence="5" key="1">
    <citation type="submission" date="2023-06" db="EMBL/GenBank/DDBJ databases">
        <title>Genome-scale phylogeny and comparative genomics of the fungal order Sordariales.</title>
        <authorList>
            <consortium name="Lawrence Berkeley National Laboratory"/>
            <person name="Hensen N."/>
            <person name="Bonometti L."/>
            <person name="Westerberg I."/>
            <person name="Brannstrom I.O."/>
            <person name="Guillou S."/>
            <person name="Cros-Aarteil S."/>
            <person name="Calhoun S."/>
            <person name="Haridas S."/>
            <person name="Kuo A."/>
            <person name="Mondo S."/>
            <person name="Pangilinan J."/>
            <person name="Riley R."/>
            <person name="Labutti K."/>
            <person name="Andreopoulos B."/>
            <person name="Lipzen A."/>
            <person name="Chen C."/>
            <person name="Yanf M."/>
            <person name="Daum C."/>
            <person name="Ng V."/>
            <person name="Clum A."/>
            <person name="Steindorff A."/>
            <person name="Ohm R."/>
            <person name="Martin F."/>
            <person name="Silar P."/>
            <person name="Natvig D."/>
            <person name="Lalanne C."/>
            <person name="Gautier V."/>
            <person name="Ament-Velasquez S.L."/>
            <person name="Kruys A."/>
            <person name="Hutchinson M.I."/>
            <person name="Powell A.J."/>
            <person name="Barry K."/>
            <person name="Miller A.N."/>
            <person name="Grigoriev I.V."/>
            <person name="Debuchy R."/>
            <person name="Gladieux P."/>
            <person name="Thoren M.H."/>
            <person name="Johannesson H."/>
        </authorList>
    </citation>
    <scope>NUCLEOTIDE SEQUENCE</scope>
    <source>
        <strain evidence="5">CBS 307.81</strain>
    </source>
</reference>